<evidence type="ECO:0000259" key="14">
    <source>
        <dbReference type="Pfam" id="PF10458"/>
    </source>
</evidence>
<keyword evidence="4" id="KW-0067">ATP-binding</keyword>
<dbReference type="Proteomes" id="UP000268469">
    <property type="component" value="Unassembled WGS sequence"/>
</dbReference>
<keyword evidence="5" id="KW-0648">Protein biosynthesis</keyword>
<sequence length="385" mass="44882">FYPNSLVVSGWDILFNWILRMVIAGYEFLGKPPFTDILFHGLIRDRFGRKMSKSLGNSPEPLELLDRYGADGLRFGLLLITPRERDVLFAEEFLEVGRNFVTKLWNAARMIHLRFPSAEPKAKLTDPFDHWIVDRFNRVLERINSLLGSYQINGYVKELYDFVWHTFCDRYLEYLKFQPHKGGLARFLLKQILIISHPIIPFVTEELWSRLGFGTTILKASWPDPIPAQSRPEVDDFFEIVSAVNRIRSEWGIHPKEPLELHLTCKSDRLRDLIGDNSDLLRNLTNLSGIIEADHPPPRSAIHITKGFEVYIPLAGVIDLKKEGIRLRKERDRLEVLIHKLRQRLENPQFLKKAPPDVIEREKVRLKQLEEKYEGVERCLRLLAG</sequence>
<organism evidence="15 16">
    <name type="scientific">candidate division WOR-3 bacterium</name>
    <dbReference type="NCBI Taxonomy" id="2052148"/>
    <lineage>
        <taxon>Bacteria</taxon>
        <taxon>Bacteria division WOR-3</taxon>
    </lineage>
</organism>
<gene>
    <name evidence="15" type="ORF">DRP53_06610</name>
</gene>
<evidence type="ECO:0000313" key="15">
    <source>
        <dbReference type="EMBL" id="RKX69927.1"/>
    </source>
</evidence>
<dbReference type="InterPro" id="IPR002300">
    <property type="entry name" value="aa-tRNA-synth_Ia"/>
</dbReference>
<evidence type="ECO:0000256" key="3">
    <source>
        <dbReference type="ARBA" id="ARBA00022741"/>
    </source>
</evidence>
<dbReference type="FunFam" id="1.10.287.380:FF:000001">
    <property type="entry name" value="Valine--tRNA ligase"/>
    <property type="match status" value="1"/>
</dbReference>
<dbReference type="GO" id="GO:0004832">
    <property type="term" value="F:valine-tRNA ligase activity"/>
    <property type="evidence" value="ECO:0007669"/>
    <property type="project" value="UniProtKB-EC"/>
</dbReference>
<dbReference type="Gene3D" id="3.40.50.620">
    <property type="entry name" value="HUPs"/>
    <property type="match status" value="1"/>
</dbReference>
<comment type="caution">
    <text evidence="15">The sequence shown here is derived from an EMBL/GenBank/DDBJ whole genome shotgun (WGS) entry which is preliminary data.</text>
</comment>
<dbReference type="Gene3D" id="1.10.287.380">
    <property type="entry name" value="Valyl-tRNA synthetase, C-terminal domain"/>
    <property type="match status" value="1"/>
</dbReference>
<keyword evidence="6" id="KW-0175">Coiled coil</keyword>
<comment type="similarity">
    <text evidence="11">Belongs to the class-I aminoacyl-tRNA synthetase family. ValS type 1 subfamily.</text>
</comment>
<dbReference type="InterPro" id="IPR033705">
    <property type="entry name" value="Anticodon_Ia_Val"/>
</dbReference>
<protein>
    <recommendedName>
        <fullName evidence="8">Valine--tRNA ligase</fullName>
        <ecNumber evidence="1">6.1.1.9</ecNumber>
    </recommendedName>
    <alternativeName>
        <fullName evidence="9">Valyl-tRNA synthetase</fullName>
    </alternativeName>
</protein>
<dbReference type="GO" id="GO:0005524">
    <property type="term" value="F:ATP binding"/>
    <property type="evidence" value="ECO:0007669"/>
    <property type="project" value="UniProtKB-KW"/>
</dbReference>
<feature type="non-terminal residue" evidence="15">
    <location>
        <position position="1"/>
    </location>
</feature>
<evidence type="ECO:0000256" key="6">
    <source>
        <dbReference type="ARBA" id="ARBA00023054"/>
    </source>
</evidence>
<dbReference type="PANTHER" id="PTHR11946">
    <property type="entry name" value="VALYL-TRNA SYNTHETASES"/>
    <property type="match status" value="1"/>
</dbReference>
<dbReference type="CDD" id="cd07962">
    <property type="entry name" value="Anticodon_Ia_Val"/>
    <property type="match status" value="1"/>
</dbReference>
<evidence type="ECO:0000256" key="4">
    <source>
        <dbReference type="ARBA" id="ARBA00022840"/>
    </source>
</evidence>
<feature type="domain" description="Valyl-tRNA synthetase tRNA-binding arm" evidence="14">
    <location>
        <begin position="319"/>
        <end position="381"/>
    </location>
</feature>
<evidence type="ECO:0000256" key="5">
    <source>
        <dbReference type="ARBA" id="ARBA00022917"/>
    </source>
</evidence>
<evidence type="ECO:0000259" key="13">
    <source>
        <dbReference type="Pfam" id="PF08264"/>
    </source>
</evidence>
<dbReference type="GO" id="GO:0006438">
    <property type="term" value="P:valyl-tRNA aminoacylation"/>
    <property type="evidence" value="ECO:0007669"/>
    <property type="project" value="InterPro"/>
</dbReference>
<dbReference type="Pfam" id="PF08264">
    <property type="entry name" value="Anticodon_1"/>
    <property type="match status" value="1"/>
</dbReference>
<keyword evidence="3" id="KW-0547">Nucleotide-binding</keyword>
<dbReference type="Gene3D" id="1.10.730.10">
    <property type="entry name" value="Isoleucyl-tRNA Synthetase, Domain 1"/>
    <property type="match status" value="1"/>
</dbReference>
<evidence type="ECO:0000313" key="16">
    <source>
        <dbReference type="Proteomes" id="UP000268469"/>
    </source>
</evidence>
<dbReference type="EMBL" id="QNBE01000059">
    <property type="protein sequence ID" value="RKX69927.1"/>
    <property type="molecule type" value="Genomic_DNA"/>
</dbReference>
<name>A0A660SGV2_UNCW3</name>
<keyword evidence="2" id="KW-0436">Ligase</keyword>
<accession>A0A660SGV2</accession>
<feature type="domain" description="Methionyl/Valyl/Leucyl/Isoleucyl-tRNA synthetase anticodon-binding" evidence="13">
    <location>
        <begin position="129"/>
        <end position="262"/>
    </location>
</feature>
<dbReference type="SUPFAM" id="SSF52374">
    <property type="entry name" value="Nucleotidylyl transferase"/>
    <property type="match status" value="1"/>
</dbReference>
<dbReference type="Pfam" id="PF00133">
    <property type="entry name" value="tRNA-synt_1"/>
    <property type="match status" value="1"/>
</dbReference>
<dbReference type="EC" id="6.1.1.9" evidence="1"/>
<evidence type="ECO:0000256" key="1">
    <source>
        <dbReference type="ARBA" id="ARBA00013169"/>
    </source>
</evidence>
<feature type="domain" description="Aminoacyl-tRNA synthetase class Ia" evidence="12">
    <location>
        <begin position="1"/>
        <end position="87"/>
    </location>
</feature>
<dbReference type="InterPro" id="IPR014729">
    <property type="entry name" value="Rossmann-like_a/b/a_fold"/>
</dbReference>
<dbReference type="AlphaFoldDB" id="A0A660SGV2"/>
<evidence type="ECO:0000256" key="10">
    <source>
        <dbReference type="ARBA" id="ARBA00047552"/>
    </source>
</evidence>
<dbReference type="PANTHER" id="PTHR11946:SF93">
    <property type="entry name" value="VALINE--TRNA LIGASE, CHLOROPLASTIC_MITOCHONDRIAL 2"/>
    <property type="match status" value="1"/>
</dbReference>
<proteinExistence type="inferred from homology"/>
<dbReference type="InterPro" id="IPR002303">
    <property type="entry name" value="Valyl-tRNA_ligase"/>
</dbReference>
<dbReference type="Pfam" id="PF10458">
    <property type="entry name" value="Val_tRNA-synt_C"/>
    <property type="match status" value="1"/>
</dbReference>
<evidence type="ECO:0000256" key="7">
    <source>
        <dbReference type="ARBA" id="ARBA00023146"/>
    </source>
</evidence>
<reference evidence="15 16" key="1">
    <citation type="submission" date="2018-06" db="EMBL/GenBank/DDBJ databases">
        <title>Extensive metabolic versatility and redundancy in microbially diverse, dynamic hydrothermal sediments.</title>
        <authorList>
            <person name="Dombrowski N."/>
            <person name="Teske A."/>
            <person name="Baker B.J."/>
        </authorList>
    </citation>
    <scope>NUCLEOTIDE SEQUENCE [LARGE SCALE GENOMIC DNA]</scope>
    <source>
        <strain evidence="15">B36_G15</strain>
    </source>
</reference>
<keyword evidence="7" id="KW-0030">Aminoacyl-tRNA synthetase</keyword>
<evidence type="ECO:0000256" key="9">
    <source>
        <dbReference type="ARBA" id="ARBA00029936"/>
    </source>
</evidence>
<evidence type="ECO:0000259" key="12">
    <source>
        <dbReference type="Pfam" id="PF00133"/>
    </source>
</evidence>
<dbReference type="GO" id="GO:0005829">
    <property type="term" value="C:cytosol"/>
    <property type="evidence" value="ECO:0007669"/>
    <property type="project" value="TreeGrafter"/>
</dbReference>
<evidence type="ECO:0000256" key="8">
    <source>
        <dbReference type="ARBA" id="ARBA00024407"/>
    </source>
</evidence>
<dbReference type="InterPro" id="IPR019499">
    <property type="entry name" value="Val-tRNA_synth_tRNA-bd"/>
</dbReference>
<dbReference type="SUPFAM" id="SSF47323">
    <property type="entry name" value="Anticodon-binding domain of a subclass of class I aminoacyl-tRNA synthetases"/>
    <property type="match status" value="1"/>
</dbReference>
<dbReference type="InterPro" id="IPR010978">
    <property type="entry name" value="tRNA-bd_arm"/>
</dbReference>
<comment type="catalytic activity">
    <reaction evidence="10">
        <text>tRNA(Val) + L-valine + ATP = L-valyl-tRNA(Val) + AMP + diphosphate</text>
        <dbReference type="Rhea" id="RHEA:10704"/>
        <dbReference type="Rhea" id="RHEA-COMP:9672"/>
        <dbReference type="Rhea" id="RHEA-COMP:9708"/>
        <dbReference type="ChEBI" id="CHEBI:30616"/>
        <dbReference type="ChEBI" id="CHEBI:33019"/>
        <dbReference type="ChEBI" id="CHEBI:57762"/>
        <dbReference type="ChEBI" id="CHEBI:78442"/>
        <dbReference type="ChEBI" id="CHEBI:78537"/>
        <dbReference type="ChEBI" id="CHEBI:456215"/>
        <dbReference type="EC" id="6.1.1.9"/>
    </reaction>
</comment>
<dbReference type="InterPro" id="IPR013155">
    <property type="entry name" value="M/V/L/I-tRNA-synth_anticd-bd"/>
</dbReference>
<dbReference type="InterPro" id="IPR037118">
    <property type="entry name" value="Val-tRNA_synth_C_sf"/>
</dbReference>
<evidence type="ECO:0000256" key="11">
    <source>
        <dbReference type="ARBA" id="ARBA00060830"/>
    </source>
</evidence>
<evidence type="ECO:0000256" key="2">
    <source>
        <dbReference type="ARBA" id="ARBA00022598"/>
    </source>
</evidence>
<dbReference type="InterPro" id="IPR009080">
    <property type="entry name" value="tRNAsynth_Ia_anticodon-bd"/>
</dbReference>
<dbReference type="SUPFAM" id="SSF46589">
    <property type="entry name" value="tRNA-binding arm"/>
    <property type="match status" value="1"/>
</dbReference>